<evidence type="ECO:0000313" key="3">
    <source>
        <dbReference type="EMBL" id="BAQ01529.1"/>
    </source>
</evidence>
<proteinExistence type="predicted"/>
<accession>A0A0A8J555</accession>
<dbReference type="RefSeq" id="WP_062874242.1">
    <property type="nucleotide sequence ID" value="NZ_BGCM01000050.1"/>
</dbReference>
<keyword evidence="3" id="KW-0808">Transferase</keyword>
<dbReference type="Gene3D" id="3.40.50.2000">
    <property type="entry name" value="Glycogen Phosphorylase B"/>
    <property type="match status" value="2"/>
</dbReference>
<sequence>MRSNKVILFIDSFKKGGAERVCSNYASILFNHNVDVEIWTYNIGDKKMLQDICGKIKVHQFNSMNGTRCLLKIINKFRKETNAIFIAFNHQIALLLIMSRYVTGKKNIIIARNVNYLSKDLYKDTSLKTKLVSFLMTKLYSKCDRFIAQCEAMKQDMINSFNITPSKIKVIYNPLSPQIKKQRVSQECEINTDILFVGRLEKQKGIDKLVRIINYVLDIEKDVTIKIIGNGSLVSLLKEIKRRPGTEIIHLPEVDNMAEHYQNSRMLILTSNYEGFPNVLIEALGSGIPVISFDCPSGPAEIIDDGKNGFLIPVDDYDYYVDRIFFLLKNNLNSYIPEKIENGEKDLLSLYNEVSNEN</sequence>
<dbReference type="InterPro" id="IPR001296">
    <property type="entry name" value="Glyco_trans_1"/>
</dbReference>
<feature type="domain" description="Glycosyltransferase subfamily 4-like N-terminal" evidence="2">
    <location>
        <begin position="16"/>
        <end position="175"/>
    </location>
</feature>
<dbReference type="Pfam" id="PF13439">
    <property type="entry name" value="Glyco_transf_4"/>
    <property type="match status" value="1"/>
</dbReference>
<reference evidence="3" key="1">
    <citation type="journal article" date="2014" name="DNA Res.">
        <title>A complete view of the genetic diversity of the Escherichia coli O-antigen biosynthesis gene cluster.</title>
        <authorList>
            <person name="Iguchi A."/>
            <person name="Iyoda S."/>
            <person name="Kikuchi T."/>
            <person name="Ogura Y."/>
            <person name="Katsura K."/>
            <person name="Ohnishi M."/>
            <person name="Hayashi T."/>
            <person name="Thomson N.R."/>
        </authorList>
    </citation>
    <scope>NUCLEOTIDE SEQUENCE</scope>
    <source>
        <strain evidence="3">H711c</strain>
    </source>
</reference>
<feature type="domain" description="Glycosyl transferase family 1" evidence="1">
    <location>
        <begin position="191"/>
        <end position="331"/>
    </location>
</feature>
<dbReference type="SUPFAM" id="SSF53756">
    <property type="entry name" value="UDP-Glycosyltransferase/glycogen phosphorylase"/>
    <property type="match status" value="1"/>
</dbReference>
<dbReference type="PANTHER" id="PTHR12526">
    <property type="entry name" value="GLYCOSYLTRANSFERASE"/>
    <property type="match status" value="1"/>
</dbReference>
<evidence type="ECO:0000259" key="2">
    <source>
        <dbReference type="Pfam" id="PF13439"/>
    </source>
</evidence>
<name>A0A0A8J555_ECOLX</name>
<dbReference type="GO" id="GO:0016757">
    <property type="term" value="F:glycosyltransferase activity"/>
    <property type="evidence" value="ECO:0007669"/>
    <property type="project" value="UniProtKB-ARBA"/>
</dbReference>
<dbReference type="InterPro" id="IPR028098">
    <property type="entry name" value="Glyco_trans_4-like_N"/>
</dbReference>
<dbReference type="Pfam" id="PF00534">
    <property type="entry name" value="Glycos_transf_1"/>
    <property type="match status" value="1"/>
</dbReference>
<dbReference type="PANTHER" id="PTHR12526:SF630">
    <property type="entry name" value="GLYCOSYLTRANSFERASE"/>
    <property type="match status" value="1"/>
</dbReference>
<organism evidence="3">
    <name type="scientific">Escherichia coli</name>
    <dbReference type="NCBI Taxonomy" id="562"/>
    <lineage>
        <taxon>Bacteria</taxon>
        <taxon>Pseudomonadati</taxon>
        <taxon>Pseudomonadota</taxon>
        <taxon>Gammaproteobacteria</taxon>
        <taxon>Enterobacterales</taxon>
        <taxon>Enterobacteriaceae</taxon>
        <taxon>Escherichia</taxon>
    </lineage>
</organism>
<dbReference type="AlphaFoldDB" id="A0A0A8J555"/>
<dbReference type="EMBL" id="AB812049">
    <property type="protein sequence ID" value="BAQ01529.1"/>
    <property type="molecule type" value="Genomic_DNA"/>
</dbReference>
<protein>
    <submittedName>
        <fullName evidence="3">Putative glycosyltransferase</fullName>
    </submittedName>
</protein>
<evidence type="ECO:0000259" key="1">
    <source>
        <dbReference type="Pfam" id="PF00534"/>
    </source>
</evidence>